<name>A0A2R6WQC7_MARPO</name>
<feature type="region of interest" description="Disordered" evidence="1">
    <location>
        <begin position="20"/>
        <end position="49"/>
    </location>
</feature>
<dbReference type="AlphaFoldDB" id="A0A2R6WQC7"/>
<feature type="compositionally biased region" description="Basic and acidic residues" evidence="1">
    <location>
        <begin position="26"/>
        <end position="40"/>
    </location>
</feature>
<dbReference type="OrthoDB" id="2919534at2759"/>
<dbReference type="Gene3D" id="2.40.70.10">
    <property type="entry name" value="Acid Proteases"/>
    <property type="match status" value="1"/>
</dbReference>
<evidence type="ECO:0008006" key="4">
    <source>
        <dbReference type="Google" id="ProtNLM"/>
    </source>
</evidence>
<gene>
    <name evidence="2" type="ORF">MARPO_0067s0097</name>
</gene>
<accession>A0A2R6WQC7</accession>
<sequence>MPRTDTPRVDEHCYKVTTRSMRRKEKKEQQIKAKKTKQEFFKSSLPPEQDSDYKRDYSKLFFPKINEELWEEEKVKATPSEALISYDIKRDVKDCPITATIEQLIKYNPLYMRQLKEMLAEKRRRTLSKIDIQISDCILSYVVVDGWSGVNIMIEAIAHQLEFIQLEPIVRIVRLANGARVMPVGSLSKVPTLIGGNFFLLNYMVIRPDRSSTYQVLIGRPWLYGAKVTIDWEKKEFRFENQPIIVSWAKVEHEGETTHINEEYDSDFSNESKVDDAYTVNSGEVLQEDHPCANNNLRSSIIPCRPGAE</sequence>
<dbReference type="EMBL" id="KZ772739">
    <property type="protein sequence ID" value="PTQ36025.1"/>
    <property type="molecule type" value="Genomic_DNA"/>
</dbReference>
<organism evidence="2 3">
    <name type="scientific">Marchantia polymorpha</name>
    <name type="common">Common liverwort</name>
    <name type="synonym">Marchantia aquatica</name>
    <dbReference type="NCBI Taxonomy" id="3197"/>
    <lineage>
        <taxon>Eukaryota</taxon>
        <taxon>Viridiplantae</taxon>
        <taxon>Streptophyta</taxon>
        <taxon>Embryophyta</taxon>
        <taxon>Marchantiophyta</taxon>
        <taxon>Marchantiopsida</taxon>
        <taxon>Marchantiidae</taxon>
        <taxon>Marchantiales</taxon>
        <taxon>Marchantiaceae</taxon>
        <taxon>Marchantia</taxon>
    </lineage>
</organism>
<proteinExistence type="predicted"/>
<evidence type="ECO:0000313" key="2">
    <source>
        <dbReference type="EMBL" id="PTQ36025.1"/>
    </source>
</evidence>
<dbReference type="InterPro" id="IPR021109">
    <property type="entry name" value="Peptidase_aspartic_dom_sf"/>
</dbReference>
<evidence type="ECO:0000313" key="3">
    <source>
        <dbReference type="Proteomes" id="UP000244005"/>
    </source>
</evidence>
<evidence type="ECO:0000256" key="1">
    <source>
        <dbReference type="SAM" id="MobiDB-lite"/>
    </source>
</evidence>
<reference evidence="3" key="1">
    <citation type="journal article" date="2017" name="Cell">
        <title>Insights into land plant evolution garnered from the Marchantia polymorpha genome.</title>
        <authorList>
            <person name="Bowman J.L."/>
            <person name="Kohchi T."/>
            <person name="Yamato K.T."/>
            <person name="Jenkins J."/>
            <person name="Shu S."/>
            <person name="Ishizaki K."/>
            <person name="Yamaoka S."/>
            <person name="Nishihama R."/>
            <person name="Nakamura Y."/>
            <person name="Berger F."/>
            <person name="Adam C."/>
            <person name="Aki S.S."/>
            <person name="Althoff F."/>
            <person name="Araki T."/>
            <person name="Arteaga-Vazquez M.A."/>
            <person name="Balasubrmanian S."/>
            <person name="Barry K."/>
            <person name="Bauer D."/>
            <person name="Boehm C.R."/>
            <person name="Briginshaw L."/>
            <person name="Caballero-Perez J."/>
            <person name="Catarino B."/>
            <person name="Chen F."/>
            <person name="Chiyoda S."/>
            <person name="Chovatia M."/>
            <person name="Davies K.M."/>
            <person name="Delmans M."/>
            <person name="Demura T."/>
            <person name="Dierschke T."/>
            <person name="Dolan L."/>
            <person name="Dorantes-Acosta A.E."/>
            <person name="Eklund D.M."/>
            <person name="Florent S.N."/>
            <person name="Flores-Sandoval E."/>
            <person name="Fujiyama A."/>
            <person name="Fukuzawa H."/>
            <person name="Galik B."/>
            <person name="Grimanelli D."/>
            <person name="Grimwood J."/>
            <person name="Grossniklaus U."/>
            <person name="Hamada T."/>
            <person name="Haseloff J."/>
            <person name="Hetherington A.J."/>
            <person name="Higo A."/>
            <person name="Hirakawa Y."/>
            <person name="Hundley H.N."/>
            <person name="Ikeda Y."/>
            <person name="Inoue K."/>
            <person name="Inoue S.I."/>
            <person name="Ishida S."/>
            <person name="Jia Q."/>
            <person name="Kakita M."/>
            <person name="Kanazawa T."/>
            <person name="Kawai Y."/>
            <person name="Kawashima T."/>
            <person name="Kennedy M."/>
            <person name="Kinose K."/>
            <person name="Kinoshita T."/>
            <person name="Kohara Y."/>
            <person name="Koide E."/>
            <person name="Komatsu K."/>
            <person name="Kopischke S."/>
            <person name="Kubo M."/>
            <person name="Kyozuka J."/>
            <person name="Lagercrantz U."/>
            <person name="Lin S.S."/>
            <person name="Lindquist E."/>
            <person name="Lipzen A.M."/>
            <person name="Lu C.W."/>
            <person name="De Luna E."/>
            <person name="Martienssen R.A."/>
            <person name="Minamino N."/>
            <person name="Mizutani M."/>
            <person name="Mizutani M."/>
            <person name="Mochizuki N."/>
            <person name="Monte I."/>
            <person name="Mosher R."/>
            <person name="Nagasaki H."/>
            <person name="Nakagami H."/>
            <person name="Naramoto S."/>
            <person name="Nishitani K."/>
            <person name="Ohtani M."/>
            <person name="Okamoto T."/>
            <person name="Okumura M."/>
            <person name="Phillips J."/>
            <person name="Pollak B."/>
            <person name="Reinders A."/>
            <person name="Rovekamp M."/>
            <person name="Sano R."/>
            <person name="Sawa S."/>
            <person name="Schmid M.W."/>
            <person name="Shirakawa M."/>
            <person name="Solano R."/>
            <person name="Spunde A."/>
            <person name="Suetsugu N."/>
            <person name="Sugano S."/>
            <person name="Sugiyama A."/>
            <person name="Sun R."/>
            <person name="Suzuki Y."/>
            <person name="Takenaka M."/>
            <person name="Takezawa D."/>
            <person name="Tomogane H."/>
            <person name="Tsuzuki M."/>
            <person name="Ueda T."/>
            <person name="Umeda M."/>
            <person name="Ward J.M."/>
            <person name="Watanabe Y."/>
            <person name="Yazaki K."/>
            <person name="Yokoyama R."/>
            <person name="Yoshitake Y."/>
            <person name="Yotsui I."/>
            <person name="Zachgo S."/>
            <person name="Schmutz J."/>
        </authorList>
    </citation>
    <scope>NUCLEOTIDE SEQUENCE [LARGE SCALE GENOMIC DNA]</scope>
    <source>
        <strain evidence="3">Tak-1</strain>
    </source>
</reference>
<protein>
    <recommendedName>
        <fullName evidence="4">Aspartic peptidase DDI1-type domain-containing protein</fullName>
    </recommendedName>
</protein>
<keyword evidence="3" id="KW-1185">Reference proteome</keyword>
<dbReference type="CDD" id="cd00303">
    <property type="entry name" value="retropepsin_like"/>
    <property type="match status" value="1"/>
</dbReference>
<dbReference type="Proteomes" id="UP000244005">
    <property type="component" value="Unassembled WGS sequence"/>
</dbReference>